<comment type="caution">
    <text evidence="8">The sequence shown here is derived from an EMBL/GenBank/DDBJ whole genome shotgun (WGS) entry which is preliminary data.</text>
</comment>
<dbReference type="RefSeq" id="WP_169074822.1">
    <property type="nucleotide sequence ID" value="NZ_JABBXH010000002.1"/>
</dbReference>
<gene>
    <name evidence="8" type="ORF">HII17_08065</name>
</gene>
<feature type="domain" description="TonB-dependent receptor-like beta-barrel" evidence="6">
    <location>
        <begin position="426"/>
        <end position="963"/>
    </location>
</feature>
<feature type="signal peptide" evidence="5">
    <location>
        <begin position="1"/>
        <end position="29"/>
    </location>
</feature>
<dbReference type="PANTHER" id="PTHR40980">
    <property type="entry name" value="PLUG DOMAIN-CONTAINING PROTEIN"/>
    <property type="match status" value="1"/>
</dbReference>
<evidence type="ECO:0000313" key="8">
    <source>
        <dbReference type="EMBL" id="NMP31514.1"/>
    </source>
</evidence>
<organism evidence="8 9">
    <name type="scientific">Thalassotalea algicola</name>
    <dbReference type="NCBI Taxonomy" id="2716224"/>
    <lineage>
        <taxon>Bacteria</taxon>
        <taxon>Pseudomonadati</taxon>
        <taxon>Pseudomonadota</taxon>
        <taxon>Gammaproteobacteria</taxon>
        <taxon>Alteromonadales</taxon>
        <taxon>Colwelliaceae</taxon>
        <taxon>Thalassotalea</taxon>
    </lineage>
</organism>
<accession>A0A7Y0LC58</accession>
<evidence type="ECO:0000256" key="5">
    <source>
        <dbReference type="SAM" id="SignalP"/>
    </source>
</evidence>
<dbReference type="SUPFAM" id="SSF56935">
    <property type="entry name" value="Porins"/>
    <property type="match status" value="1"/>
</dbReference>
<proteinExistence type="inferred from homology"/>
<evidence type="ECO:0000256" key="4">
    <source>
        <dbReference type="RuleBase" id="RU003357"/>
    </source>
</evidence>
<dbReference type="NCBIfam" id="TIGR01782">
    <property type="entry name" value="TonB-Xanth-Caul"/>
    <property type="match status" value="1"/>
</dbReference>
<keyword evidence="9" id="KW-1185">Reference proteome</keyword>
<dbReference type="InterPro" id="IPR036942">
    <property type="entry name" value="Beta-barrel_TonB_sf"/>
</dbReference>
<feature type="chain" id="PRO_5030681085" evidence="5">
    <location>
        <begin position="30"/>
        <end position="996"/>
    </location>
</feature>
<keyword evidence="3" id="KW-0998">Cell outer membrane</keyword>
<feature type="domain" description="TonB-dependent receptor plug" evidence="7">
    <location>
        <begin position="56"/>
        <end position="162"/>
    </location>
</feature>
<dbReference type="InterPro" id="IPR037066">
    <property type="entry name" value="Plug_dom_sf"/>
</dbReference>
<keyword evidence="2 4" id="KW-0472">Membrane</keyword>
<dbReference type="AlphaFoldDB" id="A0A7Y0LC58"/>
<keyword evidence="5" id="KW-0732">Signal</keyword>
<dbReference type="Pfam" id="PF07715">
    <property type="entry name" value="Plug"/>
    <property type="match status" value="1"/>
</dbReference>
<sequence>MTYNRFKKSKLASSLSLILGATIASPTFAAEESNEEIEVIEVRGIRGSLVKAMDIKRNANGVVDAINAEDMGKFPDTNLAESLQRITGVSIDRDNGEGSKVTVRGFGPDYNVVTLNGRQMPTANINDTSASDSRSFDFANLASEGISSVEVYKTGRADVATGGIGSTINLVTIKPLNIGEERASIGIKGVHDTSSETGSSVTPELSALYSNTYADNTFGVAITASVQERESGSARAGVDNGWRPQTGGVGDWGSVGEGPNQINVPADGVTYAVPHNVLYGFSEVERTRTNGQLTMQYRPVENFTATLDYTYSKLEQELNQNIHSVWMSLNYAGQPTGSQWTDPNSDNVAAPIFLHDMDGPSDLVSQVEQSAQVNENKSVGLNLEYLVNDNLQFSLDFHSSEAEAKPDSIYGNSNTIQMATWTRAETKVDFSSGFPVVEVVFPDGTAGLTPEGVMTTGTSFRNSYMKSEIDQIQLDGTYIFDDGIVESVDFGIGFNKVENRNAFGRAERPNWGGTGSPADIDDGFLLASMDTMVDRFDNLPGDKSNMINQYWAVDFNTIADLVGNLYGDPSDPTAWPCGTTICAPSTFETDRRTKEESVSAYVKANMSFEIGEKQANLVVGLRYEQTDVTSKTLLPEINAIGWVSTNEFQIVRGDAQFFSDEGDYDYLLPNIDFDIEVMEDMIFRASYSQTITRPGYGNLTAGSVLDEVRNVDNGRGSRGNVGLLPLESDNIDLSFEYYYGEGSYASIGFFQKDVDNVIGSREVVEQPYDATSPVEGARYQEAVAATGGDPSNSAAIRAYLAANYADGEYVIVDPGGDPVKNQIWGHPTGNDPLSVLFSQPYNQGSNKVDGFELAVQHLFDDTGFGIIANYTIVDSDVEYDNADHGDENTPLLGVSDSYNLVGFYDKDGLQVRIAYNWRDDFLQGLNDGQGSNPVYVEDYGQLDANISYDYNENLTLFVEGINLTDEYTRSYGRHKLMVKNIQQMGPRYNFGLRYKF</sequence>
<comment type="similarity">
    <text evidence="4">Belongs to the TonB-dependent receptor family.</text>
</comment>
<dbReference type="InterPro" id="IPR012910">
    <property type="entry name" value="Plug_dom"/>
</dbReference>
<keyword evidence="8" id="KW-0675">Receptor</keyword>
<dbReference type="PANTHER" id="PTHR40980:SF3">
    <property type="entry name" value="TONB-DEPENDENT RECEPTOR-LIKE BETA-BARREL DOMAIN-CONTAINING PROTEIN"/>
    <property type="match status" value="1"/>
</dbReference>
<dbReference type="Proteomes" id="UP000568664">
    <property type="component" value="Unassembled WGS sequence"/>
</dbReference>
<evidence type="ECO:0000256" key="3">
    <source>
        <dbReference type="ARBA" id="ARBA00023237"/>
    </source>
</evidence>
<name>A0A7Y0LC58_9GAMM</name>
<evidence type="ECO:0000259" key="7">
    <source>
        <dbReference type="Pfam" id="PF07715"/>
    </source>
</evidence>
<evidence type="ECO:0000256" key="2">
    <source>
        <dbReference type="ARBA" id="ARBA00023136"/>
    </source>
</evidence>
<keyword evidence="4" id="KW-0798">TonB box</keyword>
<dbReference type="InterPro" id="IPR010104">
    <property type="entry name" value="TonB_rcpt_bac"/>
</dbReference>
<dbReference type="Gene3D" id="2.40.170.20">
    <property type="entry name" value="TonB-dependent receptor, beta-barrel domain"/>
    <property type="match status" value="1"/>
</dbReference>
<dbReference type="Gene3D" id="2.170.130.10">
    <property type="entry name" value="TonB-dependent receptor, plug domain"/>
    <property type="match status" value="1"/>
</dbReference>
<comment type="subcellular location">
    <subcellularLocation>
        <location evidence="1 4">Cell outer membrane</location>
    </subcellularLocation>
</comment>
<dbReference type="InterPro" id="IPR000531">
    <property type="entry name" value="Beta-barrel_TonB"/>
</dbReference>
<protein>
    <submittedName>
        <fullName evidence="8">TonB-dependent receptor</fullName>
    </submittedName>
</protein>
<evidence type="ECO:0000313" key="9">
    <source>
        <dbReference type="Proteomes" id="UP000568664"/>
    </source>
</evidence>
<evidence type="ECO:0000259" key="6">
    <source>
        <dbReference type="Pfam" id="PF00593"/>
    </source>
</evidence>
<evidence type="ECO:0000256" key="1">
    <source>
        <dbReference type="ARBA" id="ARBA00004442"/>
    </source>
</evidence>
<reference evidence="8 9" key="1">
    <citation type="submission" date="2020-04" db="EMBL/GenBank/DDBJ databases">
        <title>Thalassotalea sp. M1531, isolated from the surface of marine red alga.</title>
        <authorList>
            <person name="Pang L."/>
            <person name="Lu D.-C."/>
        </authorList>
    </citation>
    <scope>NUCLEOTIDE SEQUENCE [LARGE SCALE GENOMIC DNA]</scope>
    <source>
        <strain evidence="8 9">M1531</strain>
    </source>
</reference>
<dbReference type="EMBL" id="JABBXH010000002">
    <property type="protein sequence ID" value="NMP31514.1"/>
    <property type="molecule type" value="Genomic_DNA"/>
</dbReference>
<dbReference type="Pfam" id="PF00593">
    <property type="entry name" value="TonB_dep_Rec_b-barrel"/>
    <property type="match status" value="1"/>
</dbReference>
<dbReference type="GO" id="GO:0009279">
    <property type="term" value="C:cell outer membrane"/>
    <property type="evidence" value="ECO:0007669"/>
    <property type="project" value="UniProtKB-SubCell"/>
</dbReference>